<name>A0ACC2X383_9TREE</name>
<keyword evidence="2" id="KW-1185">Reference proteome</keyword>
<sequence length="481" mass="51028">MSNQNWFNAAAGSNARPLGVSSFQPPANNSTFSTPTRPTFGTSGSSQNIMSPGLFASTSNSSMGTAGGAGSGGYGNASYGGQQGDQISKALIDESEALGKKYMESYTPGAKKKQVAANLKATGSTGGSGGSSPRSGNENTRFGTNSLYGSGERTGMSPSSANRFRASALSNSPLKSNRMSLGASLPTDSAAMDEDRPPTKTYADLEASRALGGPTLPSVASQDSYISGHATSLDQSTMNPPPKITTATKLRVFGVPSHMQQGLKKLFEQIGPITYFEPGPIEANYVILEFANTAHAMRALRQSGDILYNGCYLGVKEIGGDDIDMGNAIGDDNREPQDDDMQVDSASSEQQQMVQIQNEPRQHSSARLPQSQSRLTLSSGIETIQPRRTDSPFRVQAANNATRRQGQKMQQTQPEFSFGTVQASQAQNGQQQPQQSQPGQGGLRQSTSMRFVGMFADALVCFQANCKNDRERNADVGPNFC</sequence>
<evidence type="ECO:0000313" key="2">
    <source>
        <dbReference type="Proteomes" id="UP001230649"/>
    </source>
</evidence>
<proteinExistence type="predicted"/>
<dbReference type="EMBL" id="JASBWS010000002">
    <property type="protein sequence ID" value="KAJ9117182.1"/>
    <property type="molecule type" value="Genomic_DNA"/>
</dbReference>
<reference evidence="1" key="1">
    <citation type="submission" date="2023-04" db="EMBL/GenBank/DDBJ databases">
        <title>Draft Genome sequencing of Naganishia species isolated from polar environments using Oxford Nanopore Technology.</title>
        <authorList>
            <person name="Leo P."/>
            <person name="Venkateswaran K."/>
        </authorList>
    </citation>
    <scope>NUCLEOTIDE SEQUENCE</scope>
    <source>
        <strain evidence="1">MNA-CCFEE 5262</strain>
    </source>
</reference>
<organism evidence="1 2">
    <name type="scientific">Naganishia adeliensis</name>
    <dbReference type="NCBI Taxonomy" id="92952"/>
    <lineage>
        <taxon>Eukaryota</taxon>
        <taxon>Fungi</taxon>
        <taxon>Dikarya</taxon>
        <taxon>Basidiomycota</taxon>
        <taxon>Agaricomycotina</taxon>
        <taxon>Tremellomycetes</taxon>
        <taxon>Filobasidiales</taxon>
        <taxon>Filobasidiaceae</taxon>
        <taxon>Naganishia</taxon>
    </lineage>
</organism>
<comment type="caution">
    <text evidence="1">The sequence shown here is derived from an EMBL/GenBank/DDBJ whole genome shotgun (WGS) entry which is preliminary data.</text>
</comment>
<gene>
    <name evidence="1" type="ORF">QFC20_000325</name>
</gene>
<evidence type="ECO:0000313" key="1">
    <source>
        <dbReference type="EMBL" id="KAJ9117182.1"/>
    </source>
</evidence>
<dbReference type="Proteomes" id="UP001230649">
    <property type="component" value="Unassembled WGS sequence"/>
</dbReference>
<accession>A0ACC2X383</accession>
<protein>
    <submittedName>
        <fullName evidence="1">Uncharacterized protein</fullName>
    </submittedName>
</protein>